<dbReference type="PANTHER" id="PTHR37984:SF5">
    <property type="entry name" value="PROTEIN NYNRIN-LIKE"/>
    <property type="match status" value="1"/>
</dbReference>
<dbReference type="GO" id="GO:0003677">
    <property type="term" value="F:DNA binding"/>
    <property type="evidence" value="ECO:0007669"/>
    <property type="project" value="UniProtKB-KW"/>
</dbReference>
<feature type="domain" description="Chromo" evidence="15">
    <location>
        <begin position="573"/>
        <end position="620"/>
    </location>
</feature>
<evidence type="ECO:0000256" key="14">
    <source>
        <dbReference type="ARBA" id="ARBA00023172"/>
    </source>
</evidence>
<dbReference type="InterPro" id="IPR043502">
    <property type="entry name" value="DNA/RNA_pol_sf"/>
</dbReference>
<dbReference type="PANTHER" id="PTHR37984">
    <property type="entry name" value="PROTEIN CBG26694"/>
    <property type="match status" value="1"/>
</dbReference>
<keyword evidence="9" id="KW-0460">Magnesium</keyword>
<dbReference type="GO" id="GO:0006508">
    <property type="term" value="P:proteolysis"/>
    <property type="evidence" value="ECO:0007669"/>
    <property type="project" value="UniProtKB-KW"/>
</dbReference>
<dbReference type="CDD" id="cd09274">
    <property type="entry name" value="RNase_HI_RT_Ty3"/>
    <property type="match status" value="1"/>
</dbReference>
<feature type="non-terminal residue" evidence="17">
    <location>
        <position position="1"/>
    </location>
</feature>
<reference evidence="17 18" key="1">
    <citation type="journal article" date="2018" name="Front. Plant Sci.">
        <title>Red Clover (Trifolium pratense) and Zigzag Clover (T. medium) - A Picture of Genomic Similarities and Differences.</title>
        <authorList>
            <person name="Dluhosova J."/>
            <person name="Istvanek J."/>
            <person name="Nedelnik J."/>
            <person name="Repkova J."/>
        </authorList>
    </citation>
    <scope>NUCLEOTIDE SEQUENCE [LARGE SCALE GENOMIC DNA]</scope>
    <source>
        <strain evidence="18">cv. 10/8</strain>
        <tissue evidence="17">Leaf</tissue>
    </source>
</reference>
<dbReference type="Gene3D" id="3.30.420.10">
    <property type="entry name" value="Ribonuclease H-like superfamily/Ribonuclease H"/>
    <property type="match status" value="1"/>
</dbReference>
<evidence type="ECO:0000256" key="12">
    <source>
        <dbReference type="ARBA" id="ARBA00022932"/>
    </source>
</evidence>
<dbReference type="Proteomes" id="UP000265520">
    <property type="component" value="Unassembled WGS sequence"/>
</dbReference>
<sequence length="644" mass="73271">VSLTTAPVLALPDFNKEFTIECDASGIGIGAILMKEKKPIAYFSKALGVRNVTKSAYEKELMAVVLAIQHWRPYLLGRRFTVSTDQKSLKQLLQQRIVTAEQQNCAAKLLGFDFDIVYKPGRLNRGADALSRANEGGGLCVVTSSLQWKDEEVLKEEFNQDSQLQKIVEDLQKDANSKPGYVYQHGVLLYEGRLVISSKSVLIPTLLKEFHATPQGGHSGFYRTYRRLAANVYWVGMKNTIQEFVRNCDVCQHQKYLASSLGGLLQPLPIPDRIWEDMSMDFITGLPKSKGYEAILVGVDRLSKYCHFITLKHPYTAKSIAEVFVKEVVRLHGIPLSIVSDRDPIFLSNFWKEMFKLQGTKLKMSTAYHPKTDGQTKVVNRCLETYLRCFIADQPKTWVHWIPWAEYWFNTTFHASTGQTPFEIVYGRSPPNIVRWIQGETRVEAVQKELLDRDEALRQLKTHLLRAQDKMKQYADRKRSERSFEIGEWVFVKLRAHRQKSVVSRISAKLAAKYYGPYPVVERIGAVAYKVKLPVGSRVHPVFHVSLLKKVVGNYNEEEDLPDHLEGEKGFTYEPEVILAQRTVLVQGEEVCQMLVQWKGQNADEATWEDAVLLKSQFPQFCLEDKAVISGGSVIRNGTNSNES</sequence>
<dbReference type="GO" id="GO:0046872">
    <property type="term" value="F:metal ion binding"/>
    <property type="evidence" value="ECO:0007669"/>
    <property type="project" value="UniProtKB-KW"/>
</dbReference>
<gene>
    <name evidence="17" type="ORF">A2U01_0005042</name>
</gene>
<evidence type="ECO:0000256" key="1">
    <source>
        <dbReference type="ARBA" id="ARBA00022670"/>
    </source>
</evidence>
<dbReference type="InterPro" id="IPR050951">
    <property type="entry name" value="Retrovirus_Pol_polyprotein"/>
</dbReference>
<dbReference type="GO" id="GO:0004190">
    <property type="term" value="F:aspartic-type endopeptidase activity"/>
    <property type="evidence" value="ECO:0007669"/>
    <property type="project" value="UniProtKB-KW"/>
</dbReference>
<evidence type="ECO:0000313" key="17">
    <source>
        <dbReference type="EMBL" id="MCH84211.1"/>
    </source>
</evidence>
<dbReference type="AlphaFoldDB" id="A0A392MAB3"/>
<dbReference type="PROSITE" id="PS50013">
    <property type="entry name" value="CHROMO_2"/>
    <property type="match status" value="1"/>
</dbReference>
<evidence type="ECO:0000256" key="5">
    <source>
        <dbReference type="ARBA" id="ARBA00022723"/>
    </source>
</evidence>
<keyword evidence="3" id="KW-0548">Nucleotidyltransferase</keyword>
<keyword evidence="12" id="KW-0239">DNA-directed DNA polymerase</keyword>
<evidence type="ECO:0000256" key="2">
    <source>
        <dbReference type="ARBA" id="ARBA00022679"/>
    </source>
</evidence>
<keyword evidence="5" id="KW-0479">Metal-binding</keyword>
<dbReference type="Pfam" id="PF24626">
    <property type="entry name" value="SH3_Tf2-1"/>
    <property type="match status" value="1"/>
</dbReference>
<keyword evidence="13" id="KW-0238">DNA-binding</keyword>
<keyword evidence="11" id="KW-0695">RNA-directed DNA polymerase</keyword>
<evidence type="ECO:0000256" key="10">
    <source>
        <dbReference type="ARBA" id="ARBA00022908"/>
    </source>
</evidence>
<keyword evidence="2" id="KW-0808">Transferase</keyword>
<feature type="domain" description="Integrase catalytic" evidence="16">
    <location>
        <begin position="265"/>
        <end position="429"/>
    </location>
</feature>
<organism evidence="17 18">
    <name type="scientific">Trifolium medium</name>
    <dbReference type="NCBI Taxonomy" id="97028"/>
    <lineage>
        <taxon>Eukaryota</taxon>
        <taxon>Viridiplantae</taxon>
        <taxon>Streptophyta</taxon>
        <taxon>Embryophyta</taxon>
        <taxon>Tracheophyta</taxon>
        <taxon>Spermatophyta</taxon>
        <taxon>Magnoliopsida</taxon>
        <taxon>eudicotyledons</taxon>
        <taxon>Gunneridae</taxon>
        <taxon>Pentapetalae</taxon>
        <taxon>rosids</taxon>
        <taxon>fabids</taxon>
        <taxon>Fabales</taxon>
        <taxon>Fabaceae</taxon>
        <taxon>Papilionoideae</taxon>
        <taxon>50 kb inversion clade</taxon>
        <taxon>NPAAA clade</taxon>
        <taxon>Hologalegina</taxon>
        <taxon>IRL clade</taxon>
        <taxon>Trifolieae</taxon>
        <taxon>Trifolium</taxon>
    </lineage>
</organism>
<dbReference type="SUPFAM" id="SSF53098">
    <property type="entry name" value="Ribonuclease H-like"/>
    <property type="match status" value="1"/>
</dbReference>
<dbReference type="SUPFAM" id="SSF54160">
    <property type="entry name" value="Chromo domain-like"/>
    <property type="match status" value="1"/>
</dbReference>
<dbReference type="InterPro" id="IPR012337">
    <property type="entry name" value="RNaseH-like_sf"/>
</dbReference>
<dbReference type="InterPro" id="IPR000953">
    <property type="entry name" value="Chromo/chromo_shadow_dom"/>
</dbReference>
<evidence type="ECO:0000313" key="18">
    <source>
        <dbReference type="Proteomes" id="UP000265520"/>
    </source>
</evidence>
<evidence type="ECO:0000256" key="4">
    <source>
        <dbReference type="ARBA" id="ARBA00022722"/>
    </source>
</evidence>
<dbReference type="InterPro" id="IPR036397">
    <property type="entry name" value="RNaseH_sf"/>
</dbReference>
<dbReference type="GO" id="GO:0004519">
    <property type="term" value="F:endonuclease activity"/>
    <property type="evidence" value="ECO:0007669"/>
    <property type="project" value="UniProtKB-KW"/>
</dbReference>
<evidence type="ECO:0000256" key="11">
    <source>
        <dbReference type="ARBA" id="ARBA00022918"/>
    </source>
</evidence>
<keyword evidence="1" id="KW-0645">Protease</keyword>
<evidence type="ECO:0000256" key="6">
    <source>
        <dbReference type="ARBA" id="ARBA00022750"/>
    </source>
</evidence>
<evidence type="ECO:0000256" key="7">
    <source>
        <dbReference type="ARBA" id="ARBA00022759"/>
    </source>
</evidence>
<dbReference type="InterPro" id="IPR041588">
    <property type="entry name" value="Integrase_H2C2"/>
</dbReference>
<accession>A0A392MAB3</accession>
<dbReference type="GO" id="GO:0006310">
    <property type="term" value="P:DNA recombination"/>
    <property type="evidence" value="ECO:0007669"/>
    <property type="project" value="UniProtKB-KW"/>
</dbReference>
<dbReference type="Gene3D" id="3.10.20.370">
    <property type="match status" value="1"/>
</dbReference>
<evidence type="ECO:0000259" key="15">
    <source>
        <dbReference type="PROSITE" id="PS50013"/>
    </source>
</evidence>
<proteinExistence type="predicted"/>
<dbReference type="PROSITE" id="PS50994">
    <property type="entry name" value="INTEGRASE"/>
    <property type="match status" value="1"/>
</dbReference>
<dbReference type="InterPro" id="IPR016197">
    <property type="entry name" value="Chromo-like_dom_sf"/>
</dbReference>
<dbReference type="FunFam" id="3.30.420.10:FF:000219">
    <property type="entry name" value="Putative retroelement"/>
    <property type="match status" value="1"/>
</dbReference>
<dbReference type="InterPro" id="IPR001584">
    <property type="entry name" value="Integrase_cat-core"/>
</dbReference>
<keyword evidence="4" id="KW-0540">Nuclease</keyword>
<dbReference type="Pfam" id="PF17921">
    <property type="entry name" value="Integrase_H2C2"/>
    <property type="match status" value="1"/>
</dbReference>
<dbReference type="Gene3D" id="1.10.340.70">
    <property type="match status" value="1"/>
</dbReference>
<keyword evidence="14" id="KW-0233">DNA recombination</keyword>
<evidence type="ECO:0000256" key="8">
    <source>
        <dbReference type="ARBA" id="ARBA00022801"/>
    </source>
</evidence>
<dbReference type="Pfam" id="PF17917">
    <property type="entry name" value="RT_RNaseH"/>
    <property type="match status" value="1"/>
</dbReference>
<dbReference type="GO" id="GO:0015074">
    <property type="term" value="P:DNA integration"/>
    <property type="evidence" value="ECO:0007669"/>
    <property type="project" value="UniProtKB-KW"/>
</dbReference>
<evidence type="ECO:0000256" key="3">
    <source>
        <dbReference type="ARBA" id="ARBA00022695"/>
    </source>
</evidence>
<name>A0A392MAB3_9FABA</name>
<keyword evidence="7" id="KW-0255">Endonuclease</keyword>
<keyword evidence="8" id="KW-0378">Hydrolase</keyword>
<dbReference type="InterPro" id="IPR041373">
    <property type="entry name" value="RT_RNaseH"/>
</dbReference>
<dbReference type="GO" id="GO:0003887">
    <property type="term" value="F:DNA-directed DNA polymerase activity"/>
    <property type="evidence" value="ECO:0007669"/>
    <property type="project" value="UniProtKB-KW"/>
</dbReference>
<comment type="caution">
    <text evidence="17">The sequence shown here is derived from an EMBL/GenBank/DDBJ whole genome shotgun (WGS) entry which is preliminary data.</text>
</comment>
<evidence type="ECO:0000256" key="13">
    <source>
        <dbReference type="ARBA" id="ARBA00023125"/>
    </source>
</evidence>
<dbReference type="SUPFAM" id="SSF56672">
    <property type="entry name" value="DNA/RNA polymerases"/>
    <property type="match status" value="1"/>
</dbReference>
<keyword evidence="18" id="KW-1185">Reference proteome</keyword>
<dbReference type="FunFam" id="1.10.340.70:FF:000001">
    <property type="entry name" value="Retrovirus-related Pol polyprotein from transposon gypsy-like Protein"/>
    <property type="match status" value="1"/>
</dbReference>
<dbReference type="GO" id="GO:0003964">
    <property type="term" value="F:RNA-directed DNA polymerase activity"/>
    <property type="evidence" value="ECO:0007669"/>
    <property type="project" value="UniProtKB-KW"/>
</dbReference>
<dbReference type="InterPro" id="IPR056924">
    <property type="entry name" value="SH3_Tf2-1"/>
</dbReference>
<keyword evidence="10" id="KW-0229">DNA integration</keyword>
<protein>
    <submittedName>
        <fullName evidence="17">Ty3/gypsy retrotransposon protein</fullName>
    </submittedName>
</protein>
<feature type="non-terminal residue" evidence="17">
    <location>
        <position position="644"/>
    </location>
</feature>
<keyword evidence="6" id="KW-0064">Aspartyl protease</keyword>
<dbReference type="EMBL" id="LXQA010006451">
    <property type="protein sequence ID" value="MCH84211.1"/>
    <property type="molecule type" value="Genomic_DNA"/>
</dbReference>
<evidence type="ECO:0000259" key="16">
    <source>
        <dbReference type="PROSITE" id="PS50994"/>
    </source>
</evidence>
<dbReference type="Gene3D" id="2.40.50.40">
    <property type="match status" value="1"/>
</dbReference>
<evidence type="ECO:0000256" key="9">
    <source>
        <dbReference type="ARBA" id="ARBA00022842"/>
    </source>
</evidence>